<protein>
    <submittedName>
        <fullName evidence="1">Uncharacterized protein</fullName>
    </submittedName>
</protein>
<reference evidence="1 2" key="1">
    <citation type="submission" date="2013-12" db="EMBL/GenBank/DDBJ databases">
        <authorList>
            <person name="Zelazny A."/>
            <person name="Olivier K."/>
            <person name="Holland S."/>
            <person name="Lenaerts A."/>
            <person name="Ordway D."/>
            <person name="DeGroote M.A."/>
            <person name="Parker T."/>
            <person name="Sizemore C."/>
            <person name="Tallon L.J."/>
            <person name="Sadzewicz L.K."/>
            <person name="Sengamalay N."/>
            <person name="Fraser C.M."/>
            <person name="Hine E."/>
            <person name="Shefchek K.A."/>
            <person name="Das S.P."/>
            <person name="Tettelin H."/>
        </authorList>
    </citation>
    <scope>NUCLEOTIDE SEQUENCE [LARGE SCALE GENOMIC DNA]</scope>
    <source>
        <strain evidence="1 2">1948</strain>
    </source>
</reference>
<proteinExistence type="predicted"/>
<comment type="caution">
    <text evidence="1">The sequence shown here is derived from an EMBL/GenBank/DDBJ whole genome shotgun (WGS) entry which is preliminary data.</text>
</comment>
<accession>A0A829QL34</accession>
<sequence length="53" mass="5597">MSPAASSVTAVSVLKTYPDAIIMVILPWGLGRHGFGPHGVATRRAEDPRALPQ</sequence>
<organism evidence="1 2">
    <name type="scientific">Mycobacteroides abscessus 1948</name>
    <dbReference type="NCBI Taxonomy" id="1299323"/>
    <lineage>
        <taxon>Bacteria</taxon>
        <taxon>Bacillati</taxon>
        <taxon>Actinomycetota</taxon>
        <taxon>Actinomycetes</taxon>
        <taxon>Mycobacteriales</taxon>
        <taxon>Mycobacteriaceae</taxon>
        <taxon>Mycobacteroides</taxon>
        <taxon>Mycobacteroides abscessus</taxon>
    </lineage>
</organism>
<dbReference type="Proteomes" id="UP000021210">
    <property type="component" value="Unassembled WGS sequence"/>
</dbReference>
<evidence type="ECO:0000313" key="2">
    <source>
        <dbReference type="Proteomes" id="UP000021210"/>
    </source>
</evidence>
<gene>
    <name evidence="1" type="ORF">I542_3608</name>
</gene>
<evidence type="ECO:0000313" key="1">
    <source>
        <dbReference type="EMBL" id="EUA63451.1"/>
    </source>
</evidence>
<dbReference type="EMBL" id="JAOH01000002">
    <property type="protein sequence ID" value="EUA63451.1"/>
    <property type="molecule type" value="Genomic_DNA"/>
</dbReference>
<dbReference type="AlphaFoldDB" id="A0A829QL34"/>
<name>A0A829QL34_9MYCO</name>